<dbReference type="Proteomes" id="UP000053899">
    <property type="component" value="Unassembled WGS sequence"/>
</dbReference>
<dbReference type="RefSeq" id="WP_009453505.1">
    <property type="nucleotide sequence ID" value="NZ_JH660684.1"/>
</dbReference>
<organism evidence="1 2">
    <name type="scientific">Leptothrix ochracea L12</name>
    <dbReference type="NCBI Taxonomy" id="735332"/>
    <lineage>
        <taxon>Bacteria</taxon>
        <taxon>Pseudomonadati</taxon>
        <taxon>Pseudomonadota</taxon>
        <taxon>Betaproteobacteria</taxon>
        <taxon>Burkholderiales</taxon>
        <taxon>Sphaerotilaceae</taxon>
        <taxon>Leptothrix</taxon>
    </lineage>
</organism>
<dbReference type="AlphaFoldDB" id="I4Z5D3"/>
<sequence>MGLELQSGLISLVHVEGTPIMRTWNVVHLQSKNLSPAAEALRYFILEEGENYLAEHDRRWLLPPS</sequence>
<accession>I4Z5D3</accession>
<evidence type="ECO:0000313" key="1">
    <source>
        <dbReference type="EMBL" id="EIM31425.1"/>
    </source>
</evidence>
<keyword evidence="2" id="KW-1185">Reference proteome</keyword>
<protein>
    <submittedName>
        <fullName evidence="1">Uncharacterized protein</fullName>
    </submittedName>
</protein>
<reference evidence="1 2" key="1">
    <citation type="submission" date="2012-04" db="EMBL/GenBank/DDBJ databases">
        <title>Improved High-Quality Draft sequence of Leptothrix ochracea L12.</title>
        <authorList>
            <consortium name="US DOE Joint Genome Institute"/>
            <person name="Lucas S."/>
            <person name="Han J."/>
            <person name="Lapidus A."/>
            <person name="Cheng J.-F."/>
            <person name="Goodwin L."/>
            <person name="Pitluck S."/>
            <person name="Peters L."/>
            <person name="Zeytun A."/>
            <person name="Detter J.C."/>
            <person name="Han C."/>
            <person name="Tapia R."/>
            <person name="Land M."/>
            <person name="Hauser L."/>
            <person name="Kyrpides N."/>
            <person name="Ivanova N."/>
            <person name="Pagani I."/>
            <person name="Stepanauskas R."/>
            <person name="Masland D."/>
            <person name="Poulton N."/>
            <person name="Emerson D."/>
            <person name="Fleming E."/>
            <person name="Woyke T."/>
        </authorList>
    </citation>
    <scope>NUCLEOTIDE SEQUENCE [LARGE SCALE GENOMIC DNA]</scope>
    <source>
        <strain evidence="1 2">L12</strain>
    </source>
</reference>
<dbReference type="EMBL" id="JH660684">
    <property type="protein sequence ID" value="EIM31425.1"/>
    <property type="molecule type" value="Genomic_DNA"/>
</dbReference>
<gene>
    <name evidence="1" type="ORF">LepocDRAFT_00001530</name>
</gene>
<proteinExistence type="predicted"/>
<dbReference type="HOGENOM" id="CLU_2844554_0_0_4"/>
<dbReference type="GeneID" id="92352486"/>
<name>I4Z5D3_9BURK</name>
<evidence type="ECO:0000313" key="2">
    <source>
        <dbReference type="Proteomes" id="UP000053899"/>
    </source>
</evidence>